<organism evidence="1 2">
    <name type="scientific">Micromonospora inyonensis</name>
    <dbReference type="NCBI Taxonomy" id="47866"/>
    <lineage>
        <taxon>Bacteria</taxon>
        <taxon>Bacillati</taxon>
        <taxon>Actinomycetota</taxon>
        <taxon>Actinomycetes</taxon>
        <taxon>Micromonosporales</taxon>
        <taxon>Micromonosporaceae</taxon>
        <taxon>Micromonospora</taxon>
    </lineage>
</organism>
<proteinExistence type="predicted"/>
<dbReference type="STRING" id="47866.GA0074694_4477"/>
<keyword evidence="2" id="KW-1185">Reference proteome</keyword>
<accession>A0A1C6S9Z5</accession>
<dbReference type="RefSeq" id="WP_176738063.1">
    <property type="nucleotide sequence ID" value="NZ_FMHU01000002.1"/>
</dbReference>
<evidence type="ECO:0008006" key="3">
    <source>
        <dbReference type="Google" id="ProtNLM"/>
    </source>
</evidence>
<dbReference type="Gene3D" id="3.40.50.880">
    <property type="match status" value="1"/>
</dbReference>
<dbReference type="AlphaFoldDB" id="A0A1C6S9Z5"/>
<dbReference type="SUPFAM" id="SSF52317">
    <property type="entry name" value="Class I glutamine amidotransferase-like"/>
    <property type="match status" value="1"/>
</dbReference>
<reference evidence="2" key="1">
    <citation type="submission" date="2016-06" db="EMBL/GenBank/DDBJ databases">
        <authorList>
            <person name="Varghese N."/>
        </authorList>
    </citation>
    <scope>NUCLEOTIDE SEQUENCE [LARGE SCALE GENOMIC DNA]</scope>
    <source>
        <strain evidence="2">DSM 46123</strain>
    </source>
</reference>
<evidence type="ECO:0000313" key="2">
    <source>
        <dbReference type="Proteomes" id="UP000198906"/>
    </source>
</evidence>
<dbReference type="EMBL" id="FMHU01000002">
    <property type="protein sequence ID" value="SCL26300.1"/>
    <property type="molecule type" value="Genomic_DNA"/>
</dbReference>
<gene>
    <name evidence="1" type="ORF">GA0074694_4477</name>
</gene>
<name>A0A1C6S9Z5_9ACTN</name>
<dbReference type="Proteomes" id="UP000198906">
    <property type="component" value="Unassembled WGS sequence"/>
</dbReference>
<sequence>MQIAVVLYPGFTSLDVLGPYEVLGRLPETEVVFVAERPGLVQNDLKTLSVNVVATLR</sequence>
<protein>
    <recommendedName>
        <fullName evidence="3">DJ-1/PfpI family protein</fullName>
    </recommendedName>
</protein>
<dbReference type="InterPro" id="IPR029062">
    <property type="entry name" value="Class_I_gatase-like"/>
</dbReference>
<evidence type="ECO:0000313" key="1">
    <source>
        <dbReference type="EMBL" id="SCL26300.1"/>
    </source>
</evidence>